<feature type="disulfide bond" evidence="2">
    <location>
        <begin position="410"/>
        <end position="432"/>
    </location>
</feature>
<feature type="binding site" evidence="2">
    <location>
        <position position="451"/>
    </location>
    <ligand>
        <name>Zn(2+)</name>
        <dbReference type="ChEBI" id="CHEBI:29105"/>
        <note>catalytic</note>
    </ligand>
</feature>
<comment type="caution">
    <text evidence="2">Lacks conserved residue(s) required for the propagation of feature annotation.</text>
</comment>
<dbReference type="InterPro" id="IPR006026">
    <property type="entry name" value="Peptidase_Metallo"/>
</dbReference>
<dbReference type="Proteomes" id="UP001178507">
    <property type="component" value="Unassembled WGS sequence"/>
</dbReference>
<sequence length="1509" mass="164300">MMERSLRMAAASSSFQAAAPQAIETGLRETLARPNARSEGAEAASRLRGILGHTKSEGAKSDGEPFLPIKSYKSFFSSRSENSIRAKRKDVLRAYLGIKKFWSTGCCCLMIASVVLAGLCVAWRVAAQVHYLSQAAAEVEMPVEALEKSDFFPLGCYPLVAGDASGDGNGEVRDEACRANDAPGAAHCRSGVPFFRFDFGRVVSWRFCAKLCLMKGMDISALVDAKECRCGASERNLQVWQEGVVPERLQFQPLRAAVAPNSSQCRLLAARWGGALPPERTDLGESDLEYIRSLVNSAPVESMERLPLQRSSRSNVPVAGLAGVDWVQVAANSTCFPGRCSTGWPWPIWAEYSNGIPYAYDETVTQPTKVSVRSAMSHLSKMICVQFQEVPLSYSAMYKVVVTVKDPGPCYASIIGYPGLRRQDSVLNLASCSQNMGVILHELGHVLGMSHEQARQDRDNHVVVNWANVDKGYTEQFYRSDKSYIGSREAGYVPYDFDSVMHYKANAALHSLPVQNGQGIHDKRLGQRNDFSPLDVVQLRDMYKCNGLYGKDLCVDQEEEVARNFEVFGEPASCEVLKVLCNDAGYVQTVAYLCAKTCDACVDEANIRAAVSAFNASSGGCVDTDPAVCGFLEDFCPGRVAGMEEYMTRHCRQTCCLPEVCSNCAEKSTKENAETPEGAEVVSMTVTFSSVNFESAKQLEKKLRLHYAASLGATSVKLLQAPSCREGLCSNGKVSVNKVCGCQEIGPCSESCAALRLQWVLLEPKKLTQDFAASGELETIQSVEVDVPLSFANFSALAMKYRGFKYLAAGLFACALLAVVIACVLHRWWTTRFQMAEQGVALTPTAQETKILFHGEDGDRKETRISPEDLQVLIDMTHQDSWLEQNWFLGQRRKVFLLVFCVLLALLCAAFMIYVDMVQAPEELVQESVLPLKDNTVSFQYVGCFPVRRAAGNELYDTGCMQRGDAACLHGLPFYRLQHSDPAGCAEFCLGKGLDISGLVDGAECRCGASAKNGIWDLWNKLGASRPDLVWSAEGAVADSSPLCRTDVSKLVGVGDLWSTLNANRDLYEMDLRYLAGFMRGQKVPPPAVPVAVLAAPPAKGGLPSCAQSCTAGRRWPDKAVPFFFSVGLSEDAAAVFSAASEAISRSTCVSFHQVLSPQGALRVKEGQGCWGSLGWTEGGADLELGWCGSLWAIGAVLHELGHVLGLANEEQRSDRDFFVTGASDASAAALPPEAEAAFRGSAELGPADYDFGSIMHGGSVTSLPLEGNRGVHDPHVGQRNRLSAGDILKLQESYQCGPPAAQIKETMCLQSAYRCPAKLEAPKPGMEAWMAEHCEHTCRQSEQSRSFKFWFEMPGDASKEQRLGPDLAYALAYSLGASNATVEVEHGDELVASAEVDCGCSGTSGRQCRSCASLEAQLRSASKAKVEDWLQRGGFGLLTVTWFEVPGQGFWTWTLENNELQLGITMAGSVLAFFAMMQACWLTWWNANMKLNLEGDSNEDSESEDFKP</sequence>
<keyword evidence="2" id="KW-1015">Disulfide bond</keyword>
<evidence type="ECO:0000313" key="7">
    <source>
        <dbReference type="Proteomes" id="UP001178507"/>
    </source>
</evidence>
<keyword evidence="2 3" id="KW-0378">Hydrolase</keyword>
<accession>A0AA36HJ44</accession>
<dbReference type="PANTHER" id="PTHR10127:SF850">
    <property type="entry name" value="METALLOENDOPEPTIDASE"/>
    <property type="match status" value="1"/>
</dbReference>
<protein>
    <recommendedName>
        <fullName evidence="3">Metalloendopeptidase</fullName>
        <ecNumber evidence="3">3.4.24.-</ecNumber>
    </recommendedName>
</protein>
<evidence type="ECO:0000256" key="2">
    <source>
        <dbReference type="PROSITE-ProRule" id="PRU01211"/>
    </source>
</evidence>
<dbReference type="InterPro" id="IPR003582">
    <property type="entry name" value="ShKT_dom"/>
</dbReference>
<feature type="binding site" evidence="2">
    <location>
        <position position="441"/>
    </location>
    <ligand>
        <name>Zn(2+)</name>
        <dbReference type="ChEBI" id="CHEBI:29105"/>
        <note>catalytic</note>
    </ligand>
</feature>
<dbReference type="EC" id="3.4.24.-" evidence="3"/>
<evidence type="ECO:0000313" key="6">
    <source>
        <dbReference type="EMBL" id="CAJ1370129.1"/>
    </source>
</evidence>
<dbReference type="InterPro" id="IPR001506">
    <property type="entry name" value="Peptidase_M12A"/>
</dbReference>
<evidence type="ECO:0000256" key="1">
    <source>
        <dbReference type="ARBA" id="ARBA00002657"/>
    </source>
</evidence>
<dbReference type="GO" id="GO:0006508">
    <property type="term" value="P:proteolysis"/>
    <property type="evidence" value="ECO:0007669"/>
    <property type="project" value="UniProtKB-KW"/>
</dbReference>
<feature type="domain" description="Peptidase M12A" evidence="5">
    <location>
        <begin position="339"/>
        <end position="546"/>
    </location>
</feature>
<dbReference type="InterPro" id="IPR024079">
    <property type="entry name" value="MetalloPept_cat_dom_sf"/>
</dbReference>
<keyword evidence="4" id="KW-0812">Transmembrane</keyword>
<keyword evidence="7" id="KW-1185">Reference proteome</keyword>
<dbReference type="PROSITE" id="PS51864">
    <property type="entry name" value="ASTACIN"/>
    <property type="match status" value="2"/>
</dbReference>
<keyword evidence="2 3" id="KW-0645">Protease</keyword>
<evidence type="ECO:0000256" key="4">
    <source>
        <dbReference type="SAM" id="Phobius"/>
    </source>
</evidence>
<gene>
    <name evidence="6" type="ORF">EVOR1521_LOCUS771</name>
</gene>
<keyword evidence="4" id="KW-1133">Transmembrane helix</keyword>
<feature type="transmembrane region" description="Helical" evidence="4">
    <location>
        <begin position="895"/>
        <end position="915"/>
    </location>
</feature>
<dbReference type="PANTHER" id="PTHR10127">
    <property type="entry name" value="DISCOIDIN, CUB, EGF, LAMININ , AND ZINC METALLOPROTEASE DOMAIN CONTAINING"/>
    <property type="match status" value="1"/>
</dbReference>
<dbReference type="EMBL" id="CAUJNA010000002">
    <property type="protein sequence ID" value="CAJ1370129.1"/>
    <property type="molecule type" value="Genomic_DNA"/>
</dbReference>
<dbReference type="Pfam" id="PF01549">
    <property type="entry name" value="ShK"/>
    <property type="match status" value="1"/>
</dbReference>
<keyword evidence="2 3" id="KW-0479">Metal-binding</keyword>
<dbReference type="GO" id="GO:0008270">
    <property type="term" value="F:zinc ion binding"/>
    <property type="evidence" value="ECO:0007669"/>
    <property type="project" value="UniProtKB-UniRule"/>
</dbReference>
<feature type="transmembrane region" description="Helical" evidence="4">
    <location>
        <begin position="1463"/>
        <end position="1485"/>
    </location>
</feature>
<dbReference type="Gene3D" id="3.40.390.10">
    <property type="entry name" value="Collagenase (Catalytic Domain)"/>
    <property type="match status" value="2"/>
</dbReference>
<comment type="cofactor">
    <cofactor evidence="2 3">
        <name>Zn(2+)</name>
        <dbReference type="ChEBI" id="CHEBI:29105"/>
    </cofactor>
    <text evidence="2 3">Binds 1 zinc ion per subunit.</text>
</comment>
<feature type="domain" description="Peptidase M12A" evidence="5">
    <location>
        <begin position="1106"/>
        <end position="1298"/>
    </location>
</feature>
<dbReference type="Pfam" id="PF01400">
    <property type="entry name" value="Astacin"/>
    <property type="match status" value="2"/>
</dbReference>
<keyword evidence="2 3" id="KW-0482">Metalloprotease</keyword>
<proteinExistence type="predicted"/>
<reference evidence="6" key="1">
    <citation type="submission" date="2023-08" db="EMBL/GenBank/DDBJ databases">
        <authorList>
            <person name="Chen Y."/>
            <person name="Shah S."/>
            <person name="Dougan E. K."/>
            <person name="Thang M."/>
            <person name="Chan C."/>
        </authorList>
    </citation>
    <scope>NUCLEOTIDE SEQUENCE</scope>
</reference>
<feature type="transmembrane region" description="Helical" evidence="4">
    <location>
        <begin position="101"/>
        <end position="126"/>
    </location>
</feature>
<dbReference type="PRINTS" id="PR00480">
    <property type="entry name" value="ASTACIN"/>
</dbReference>
<comment type="function">
    <text evidence="1">Metalloprotease.</text>
</comment>
<feature type="binding site" evidence="2">
    <location>
        <position position="445"/>
    </location>
    <ligand>
        <name>Zn(2+)</name>
        <dbReference type="ChEBI" id="CHEBI:29105"/>
        <note>catalytic</note>
    </ligand>
</feature>
<comment type="caution">
    <text evidence="6">The sequence shown here is derived from an EMBL/GenBank/DDBJ whole genome shotgun (WGS) entry which is preliminary data.</text>
</comment>
<dbReference type="GO" id="GO:0004222">
    <property type="term" value="F:metalloendopeptidase activity"/>
    <property type="evidence" value="ECO:0007669"/>
    <property type="project" value="UniProtKB-UniRule"/>
</dbReference>
<dbReference type="SMART" id="SM00254">
    <property type="entry name" value="ShKT"/>
    <property type="match status" value="2"/>
</dbReference>
<keyword evidence="4" id="KW-0472">Membrane</keyword>
<feature type="transmembrane region" description="Helical" evidence="4">
    <location>
        <begin position="806"/>
        <end position="825"/>
    </location>
</feature>
<feature type="active site" evidence="2">
    <location>
        <position position="442"/>
    </location>
</feature>
<dbReference type="SUPFAM" id="SSF55486">
    <property type="entry name" value="Metalloproteases ('zincins'), catalytic domain"/>
    <property type="match status" value="2"/>
</dbReference>
<evidence type="ECO:0000259" key="5">
    <source>
        <dbReference type="PROSITE" id="PS51864"/>
    </source>
</evidence>
<keyword evidence="2 3" id="KW-0862">Zinc</keyword>
<organism evidence="6 7">
    <name type="scientific">Effrenium voratum</name>
    <dbReference type="NCBI Taxonomy" id="2562239"/>
    <lineage>
        <taxon>Eukaryota</taxon>
        <taxon>Sar</taxon>
        <taxon>Alveolata</taxon>
        <taxon>Dinophyceae</taxon>
        <taxon>Suessiales</taxon>
        <taxon>Symbiodiniaceae</taxon>
        <taxon>Effrenium</taxon>
    </lineage>
</organism>
<dbReference type="SMART" id="SM00235">
    <property type="entry name" value="ZnMc"/>
    <property type="match status" value="2"/>
</dbReference>
<evidence type="ECO:0000256" key="3">
    <source>
        <dbReference type="RuleBase" id="RU361183"/>
    </source>
</evidence>
<name>A0AA36HJ44_9DINO</name>
<feature type="active site" evidence="2">
    <location>
        <position position="1200"/>
    </location>
</feature>